<proteinExistence type="predicted"/>
<evidence type="ECO:0000313" key="3">
    <source>
        <dbReference type="Proteomes" id="UP000593737"/>
    </source>
</evidence>
<evidence type="ECO:0000313" key="2">
    <source>
        <dbReference type="EMBL" id="QPD03942.1"/>
    </source>
</evidence>
<accession>A0A7S8FDN1</accession>
<dbReference type="AlphaFoldDB" id="A0A7S8FDN1"/>
<organism evidence="2 3">
    <name type="scientific">Candidatus Nitrospira kreftii</name>
    <dbReference type="NCBI Taxonomy" id="2652173"/>
    <lineage>
        <taxon>Bacteria</taxon>
        <taxon>Pseudomonadati</taxon>
        <taxon>Nitrospirota</taxon>
        <taxon>Nitrospiria</taxon>
        <taxon>Nitrospirales</taxon>
        <taxon>Nitrospiraceae</taxon>
        <taxon>Nitrospira</taxon>
    </lineage>
</organism>
<protein>
    <submittedName>
        <fullName evidence="2">Uncharacterized protein</fullName>
    </submittedName>
</protein>
<feature type="region of interest" description="Disordered" evidence="1">
    <location>
        <begin position="254"/>
        <end position="286"/>
    </location>
</feature>
<feature type="region of interest" description="Disordered" evidence="1">
    <location>
        <begin position="184"/>
        <end position="207"/>
    </location>
</feature>
<dbReference type="EMBL" id="CP047423">
    <property type="protein sequence ID" value="QPD03942.1"/>
    <property type="molecule type" value="Genomic_DNA"/>
</dbReference>
<gene>
    <name evidence="2" type="ORF">Nkreftii_001716</name>
</gene>
<feature type="compositionally biased region" description="Polar residues" evidence="1">
    <location>
        <begin position="276"/>
        <end position="286"/>
    </location>
</feature>
<sequence length="305" mass="32305">MSVQHLAGIDPSQFFNLRSTAAIGAHRLETGVSALALSNDFSGRLSVTTAEGDTIRLAADLETGFRAGGYYAHGSSGEATVSLGAESAQYSLQRDFGITVDGDLNEHELSDLEKLLQRISNIFHGFVEGQDQAVLAHTASLAERFRGLDTLSSLDVSLEVVRSVAIVATSSVTPGGAPATAAAIPQLSNGTTAPTPSSGSSQDGPLTVPEKDTLLASLIQQVFEALEEAETELQKFQRYLPDFFETLHGDLLKNLQRTPDPKTTEAQDKALEHTSEQAPSPTSNGDVFTAYSSVDLATFSFSIQG</sequence>
<dbReference type="KEGG" id="nkf:Nkreftii_001716"/>
<feature type="compositionally biased region" description="Basic and acidic residues" evidence="1">
    <location>
        <begin position="259"/>
        <end position="275"/>
    </location>
</feature>
<feature type="compositionally biased region" description="Low complexity" evidence="1">
    <location>
        <begin position="184"/>
        <end position="201"/>
    </location>
</feature>
<name>A0A7S8FDN1_9BACT</name>
<reference evidence="2 3" key="1">
    <citation type="journal article" date="2020" name="ISME J.">
        <title>Enrichment and physiological characterization of a novel comammox Nitrospira indicates ammonium inhibition of complete nitrification.</title>
        <authorList>
            <person name="Sakoula D."/>
            <person name="Koch H."/>
            <person name="Frank J."/>
            <person name="Jetten M.S.M."/>
            <person name="van Kessel M.A.H.J."/>
            <person name="Lucker S."/>
        </authorList>
    </citation>
    <scope>NUCLEOTIDE SEQUENCE [LARGE SCALE GENOMIC DNA]</scope>
    <source>
        <strain evidence="2">Comreactor17</strain>
    </source>
</reference>
<dbReference type="Proteomes" id="UP000593737">
    <property type="component" value="Chromosome"/>
</dbReference>
<evidence type="ECO:0000256" key="1">
    <source>
        <dbReference type="SAM" id="MobiDB-lite"/>
    </source>
</evidence>